<dbReference type="EMBL" id="FTOT01000006">
    <property type="protein sequence ID" value="SIT13521.1"/>
    <property type="molecule type" value="Genomic_DNA"/>
</dbReference>
<keyword evidence="3" id="KW-0574">Periplasm</keyword>
<dbReference type="NCBIfam" id="NF037995">
    <property type="entry name" value="TRAP_S1"/>
    <property type="match status" value="1"/>
</dbReference>
<evidence type="ECO:0000313" key="6">
    <source>
        <dbReference type="Proteomes" id="UP000186141"/>
    </source>
</evidence>
<evidence type="ECO:0000256" key="1">
    <source>
        <dbReference type="ARBA" id="ARBA00004418"/>
    </source>
</evidence>
<evidence type="ECO:0000256" key="2">
    <source>
        <dbReference type="ARBA" id="ARBA00022729"/>
    </source>
</evidence>
<dbReference type="InterPro" id="IPR018389">
    <property type="entry name" value="DctP_fam"/>
</dbReference>
<dbReference type="CDD" id="cd13665">
    <property type="entry name" value="PBP2_TRAP_Dctp3_4"/>
    <property type="match status" value="1"/>
</dbReference>
<feature type="chain" id="PRO_5012862630" evidence="4">
    <location>
        <begin position="25"/>
        <end position="341"/>
    </location>
</feature>
<evidence type="ECO:0000313" key="5">
    <source>
        <dbReference type="EMBL" id="SIT13521.1"/>
    </source>
</evidence>
<evidence type="ECO:0000256" key="3">
    <source>
        <dbReference type="ARBA" id="ARBA00022764"/>
    </source>
</evidence>
<sequence length="341" mass="36211">MSHVIRQFAAAAVLACTTALPAFAADVTLRVSNWLPVAHPIVKDIILPWAEDVKEATEGRVEVVLLDAPLGPPPAHFDLVANGIADIGFATHAYTPGRFGLTGIGELPFLTPNSTAASVAFWRTWDAMLQDKGEHAGVKVLGLWGHGPGMLFMGKKPASPLADLKGSKIRIAGDITNQLVTNLGMSSIQAPSSETYELLHNGIADGIVFPPESIDFFRLTDTVTSALAVDGGMYNVTFFLAMNKAKFDALPEADRAAIDKVSGEALARMAGKAWDDADAKGMAALEGKVTFLDATPEDRAALEAASESIYAAVRKNFEAKGVDFDAALEMYKAELAKVQAE</sequence>
<name>A0A1N7PSE3_9RHOB</name>
<dbReference type="Proteomes" id="UP000186141">
    <property type="component" value="Unassembled WGS sequence"/>
</dbReference>
<dbReference type="RefSeq" id="WP_076532559.1">
    <property type="nucleotide sequence ID" value="NZ_BMEH01000006.1"/>
</dbReference>
<dbReference type="Pfam" id="PF03480">
    <property type="entry name" value="DctP"/>
    <property type="match status" value="1"/>
</dbReference>
<keyword evidence="2 4" id="KW-0732">Signal</keyword>
<proteinExistence type="predicted"/>
<accession>A0A1N7PSE3</accession>
<comment type="subcellular location">
    <subcellularLocation>
        <location evidence="1">Periplasm</location>
    </subcellularLocation>
</comment>
<dbReference type="PANTHER" id="PTHR33376:SF15">
    <property type="entry name" value="BLL6794 PROTEIN"/>
    <property type="match status" value="1"/>
</dbReference>
<dbReference type="AlphaFoldDB" id="A0A1N7PSE3"/>
<evidence type="ECO:0000256" key="4">
    <source>
        <dbReference type="SAM" id="SignalP"/>
    </source>
</evidence>
<dbReference type="OrthoDB" id="7822595at2"/>
<dbReference type="PANTHER" id="PTHR33376">
    <property type="match status" value="1"/>
</dbReference>
<gene>
    <name evidence="5" type="ORF">SAMN05421774_10697</name>
</gene>
<keyword evidence="6" id="KW-1185">Reference proteome</keyword>
<protein>
    <submittedName>
        <fullName evidence="5">TRAP-type C4-dicarboxylate transport system, substrate-binding protein</fullName>
    </submittedName>
</protein>
<dbReference type="GO" id="GO:0055085">
    <property type="term" value="P:transmembrane transport"/>
    <property type="evidence" value="ECO:0007669"/>
    <property type="project" value="InterPro"/>
</dbReference>
<dbReference type="GO" id="GO:0042597">
    <property type="term" value="C:periplasmic space"/>
    <property type="evidence" value="ECO:0007669"/>
    <property type="project" value="UniProtKB-SubCell"/>
</dbReference>
<reference evidence="5 6" key="1">
    <citation type="submission" date="2017-01" db="EMBL/GenBank/DDBJ databases">
        <authorList>
            <person name="Mah S.A."/>
            <person name="Swanson W.J."/>
            <person name="Moy G.W."/>
            <person name="Vacquier V.D."/>
        </authorList>
    </citation>
    <scope>NUCLEOTIDE SEQUENCE [LARGE SCALE GENOMIC DNA]</scope>
    <source>
        <strain evidence="5 6">DSM 26375</strain>
    </source>
</reference>
<feature type="signal peptide" evidence="4">
    <location>
        <begin position="1"/>
        <end position="24"/>
    </location>
</feature>
<dbReference type="Gene3D" id="3.40.190.170">
    <property type="entry name" value="Bacterial extracellular solute-binding protein, family 7"/>
    <property type="match status" value="1"/>
</dbReference>
<organism evidence="5 6">
    <name type="scientific">Gemmobacter megaterium</name>
    <dbReference type="NCBI Taxonomy" id="1086013"/>
    <lineage>
        <taxon>Bacteria</taxon>
        <taxon>Pseudomonadati</taxon>
        <taxon>Pseudomonadota</taxon>
        <taxon>Alphaproteobacteria</taxon>
        <taxon>Rhodobacterales</taxon>
        <taxon>Paracoccaceae</taxon>
        <taxon>Gemmobacter</taxon>
    </lineage>
</organism>
<dbReference type="STRING" id="1086013.SAMN05421774_10697"/>
<dbReference type="InterPro" id="IPR038404">
    <property type="entry name" value="TRAP_DctP_sf"/>
</dbReference>